<proteinExistence type="predicted"/>
<reference evidence="1 2" key="2">
    <citation type="journal article" date="2022" name="Mol. Ecol. Resour.">
        <title>The genomes of chicory, endive, great burdock and yacon provide insights into Asteraceae paleo-polyploidization history and plant inulin production.</title>
        <authorList>
            <person name="Fan W."/>
            <person name="Wang S."/>
            <person name="Wang H."/>
            <person name="Wang A."/>
            <person name="Jiang F."/>
            <person name="Liu H."/>
            <person name="Zhao H."/>
            <person name="Xu D."/>
            <person name="Zhang Y."/>
        </authorList>
    </citation>
    <scope>NUCLEOTIDE SEQUENCE [LARGE SCALE GENOMIC DNA]</scope>
    <source>
        <strain evidence="2">cv. Niubang</strain>
    </source>
</reference>
<reference evidence="2" key="1">
    <citation type="journal article" date="2022" name="Mol. Ecol. Resour.">
        <title>The genomes of chicory, endive, great burdock and yacon provide insights into Asteraceae palaeo-polyploidization history and plant inulin production.</title>
        <authorList>
            <person name="Fan W."/>
            <person name="Wang S."/>
            <person name="Wang H."/>
            <person name="Wang A."/>
            <person name="Jiang F."/>
            <person name="Liu H."/>
            <person name="Zhao H."/>
            <person name="Xu D."/>
            <person name="Zhang Y."/>
        </authorList>
    </citation>
    <scope>NUCLEOTIDE SEQUENCE [LARGE SCALE GENOMIC DNA]</scope>
    <source>
        <strain evidence="2">cv. Niubang</strain>
    </source>
</reference>
<evidence type="ECO:0000313" key="2">
    <source>
        <dbReference type="Proteomes" id="UP001055879"/>
    </source>
</evidence>
<organism evidence="1 2">
    <name type="scientific">Arctium lappa</name>
    <name type="common">Greater burdock</name>
    <name type="synonym">Lappa major</name>
    <dbReference type="NCBI Taxonomy" id="4217"/>
    <lineage>
        <taxon>Eukaryota</taxon>
        <taxon>Viridiplantae</taxon>
        <taxon>Streptophyta</taxon>
        <taxon>Embryophyta</taxon>
        <taxon>Tracheophyta</taxon>
        <taxon>Spermatophyta</taxon>
        <taxon>Magnoliopsida</taxon>
        <taxon>eudicotyledons</taxon>
        <taxon>Gunneridae</taxon>
        <taxon>Pentapetalae</taxon>
        <taxon>asterids</taxon>
        <taxon>campanulids</taxon>
        <taxon>Asterales</taxon>
        <taxon>Asteraceae</taxon>
        <taxon>Carduoideae</taxon>
        <taxon>Cardueae</taxon>
        <taxon>Arctiinae</taxon>
        <taxon>Arctium</taxon>
    </lineage>
</organism>
<dbReference type="Proteomes" id="UP001055879">
    <property type="component" value="Linkage Group LG11"/>
</dbReference>
<protein>
    <submittedName>
        <fullName evidence="1">Uncharacterized protein</fullName>
    </submittedName>
</protein>
<gene>
    <name evidence="1" type="ORF">L6452_33231</name>
</gene>
<comment type="caution">
    <text evidence="1">The sequence shown here is derived from an EMBL/GenBank/DDBJ whole genome shotgun (WGS) entry which is preliminary data.</text>
</comment>
<accession>A0ACB8Z6Q8</accession>
<name>A0ACB8Z6Q8_ARCLA</name>
<evidence type="ECO:0000313" key="1">
    <source>
        <dbReference type="EMBL" id="KAI3693396.1"/>
    </source>
</evidence>
<dbReference type="EMBL" id="CM042057">
    <property type="protein sequence ID" value="KAI3693396.1"/>
    <property type="molecule type" value="Genomic_DNA"/>
</dbReference>
<keyword evidence="2" id="KW-1185">Reference proteome</keyword>
<sequence>MINKPQIYKTQIYKEQISKKTGERRKEKGEDAEKEMVCFLSQIGGERPKQTSPNPITKPTDPAICIHIRCNSIFTN</sequence>